<feature type="region of interest" description="Disordered" evidence="1">
    <location>
        <begin position="1"/>
        <end position="25"/>
    </location>
</feature>
<proteinExistence type="predicted"/>
<reference evidence="3" key="1">
    <citation type="journal article" date="2019" name="Int. J. Syst. Evol. Microbiol.">
        <title>The Global Catalogue of Microorganisms (GCM) 10K type strain sequencing project: providing services to taxonomists for standard genome sequencing and annotation.</title>
        <authorList>
            <consortium name="The Broad Institute Genomics Platform"/>
            <consortium name="The Broad Institute Genome Sequencing Center for Infectious Disease"/>
            <person name="Wu L."/>
            <person name="Ma J."/>
        </authorList>
    </citation>
    <scope>NUCLEOTIDE SEQUENCE [LARGE SCALE GENOMIC DNA]</scope>
    <source>
        <strain evidence="3">JCM 17656</strain>
    </source>
</reference>
<dbReference type="EMBL" id="BAABCE010000011">
    <property type="protein sequence ID" value="GAA3567989.1"/>
    <property type="molecule type" value="Genomic_DNA"/>
</dbReference>
<organism evidence="2 3">
    <name type="scientific">Streptomyces osmaniensis</name>
    <dbReference type="NCBI Taxonomy" id="593134"/>
    <lineage>
        <taxon>Bacteria</taxon>
        <taxon>Bacillati</taxon>
        <taxon>Actinomycetota</taxon>
        <taxon>Actinomycetes</taxon>
        <taxon>Kitasatosporales</taxon>
        <taxon>Streptomycetaceae</taxon>
        <taxon>Streptomyces</taxon>
    </lineage>
</organism>
<name>A0ABP6XJV7_9ACTN</name>
<accession>A0ABP6XJV7</accession>
<sequence length="59" mass="6653">MTWREKHAAEDSSMSPFRAADQTTAESITGCSDLLEDFLRAISRMESEYLRAALEGEKI</sequence>
<comment type="caution">
    <text evidence="2">The sequence shown here is derived from an EMBL/GenBank/DDBJ whole genome shotgun (WGS) entry which is preliminary data.</text>
</comment>
<evidence type="ECO:0000313" key="2">
    <source>
        <dbReference type="EMBL" id="GAA3567989.1"/>
    </source>
</evidence>
<evidence type="ECO:0000313" key="3">
    <source>
        <dbReference type="Proteomes" id="UP001500707"/>
    </source>
</evidence>
<evidence type="ECO:0000256" key="1">
    <source>
        <dbReference type="SAM" id="MobiDB-lite"/>
    </source>
</evidence>
<feature type="compositionally biased region" description="Basic and acidic residues" evidence="1">
    <location>
        <begin position="1"/>
        <end position="10"/>
    </location>
</feature>
<gene>
    <name evidence="2" type="ORF">GCM10022295_57330</name>
</gene>
<keyword evidence="3" id="KW-1185">Reference proteome</keyword>
<protein>
    <submittedName>
        <fullName evidence="2">Uncharacterized protein</fullName>
    </submittedName>
</protein>
<dbReference type="Proteomes" id="UP001500707">
    <property type="component" value="Unassembled WGS sequence"/>
</dbReference>